<accession>A0A8H4WQG0</accession>
<gene>
    <name evidence="2" type="ORF">FSARC_14229</name>
</gene>
<reference evidence="2" key="2">
    <citation type="submission" date="2020-05" db="EMBL/GenBank/DDBJ databases">
        <authorList>
            <person name="Kim H.-S."/>
            <person name="Proctor R.H."/>
            <person name="Brown D.W."/>
        </authorList>
    </citation>
    <scope>NUCLEOTIDE SEQUENCE</scope>
    <source>
        <strain evidence="2">NRRL 20472</strain>
    </source>
</reference>
<evidence type="ECO:0000259" key="1">
    <source>
        <dbReference type="Pfam" id="PF06985"/>
    </source>
</evidence>
<dbReference type="EMBL" id="JABEXW010001177">
    <property type="protein sequence ID" value="KAF4946306.1"/>
    <property type="molecule type" value="Genomic_DNA"/>
</dbReference>
<comment type="caution">
    <text evidence="2">The sequence shown here is derived from an EMBL/GenBank/DDBJ whole genome shotgun (WGS) entry which is preliminary data.</text>
</comment>
<dbReference type="InterPro" id="IPR010730">
    <property type="entry name" value="HET"/>
</dbReference>
<keyword evidence="3" id="KW-1185">Reference proteome</keyword>
<dbReference type="Pfam" id="PF06985">
    <property type="entry name" value="HET"/>
    <property type="match status" value="1"/>
</dbReference>
<proteinExistence type="predicted"/>
<reference evidence="2" key="1">
    <citation type="journal article" date="2020" name="BMC Genomics">
        <title>Correction to: Identification and distribution of gene clusters required for synthesis of sphingolipid metabolism inhibitors in diverse species of the filamentous fungus Fusarium.</title>
        <authorList>
            <person name="Kim H.S."/>
            <person name="Lohmar J.M."/>
            <person name="Busman M."/>
            <person name="Brown D.W."/>
            <person name="Naumann T.A."/>
            <person name="Divon H.H."/>
            <person name="Lysoe E."/>
            <person name="Uhlig S."/>
            <person name="Proctor R.H."/>
        </authorList>
    </citation>
    <scope>NUCLEOTIDE SEQUENCE</scope>
    <source>
        <strain evidence="2">NRRL 20472</strain>
    </source>
</reference>
<evidence type="ECO:0000313" key="2">
    <source>
        <dbReference type="EMBL" id="KAF4946306.1"/>
    </source>
</evidence>
<dbReference type="AlphaFoldDB" id="A0A8H4WQG0"/>
<name>A0A8H4WQG0_9HYPO</name>
<dbReference type="Proteomes" id="UP000622797">
    <property type="component" value="Unassembled WGS sequence"/>
</dbReference>
<organism evidence="2 3">
    <name type="scientific">Fusarium sarcochroum</name>
    <dbReference type="NCBI Taxonomy" id="1208366"/>
    <lineage>
        <taxon>Eukaryota</taxon>
        <taxon>Fungi</taxon>
        <taxon>Dikarya</taxon>
        <taxon>Ascomycota</taxon>
        <taxon>Pezizomycotina</taxon>
        <taxon>Sordariomycetes</taxon>
        <taxon>Hypocreomycetidae</taxon>
        <taxon>Hypocreales</taxon>
        <taxon>Nectriaceae</taxon>
        <taxon>Fusarium</taxon>
        <taxon>Fusarium lateritium species complex</taxon>
    </lineage>
</organism>
<dbReference type="PANTHER" id="PTHR24148:SF64">
    <property type="entry name" value="HETEROKARYON INCOMPATIBILITY DOMAIN-CONTAINING PROTEIN"/>
    <property type="match status" value="1"/>
</dbReference>
<feature type="domain" description="Heterokaryon incompatibility" evidence="1">
    <location>
        <begin position="116"/>
        <end position="281"/>
    </location>
</feature>
<sequence>MHHARKLSRTPQFARFLIPRTISNRDMSELMTRDTEFEKSSVQAHRSFHNGPPIEEGGDVQTPLNSQSRGVETGKLYESLCEKDQFRLLEILPGTADATLRCRLHVCCMRDNRNSYEALSYCWGGRLSPDQYPKIECNGFEMAVGVNLHLALRRLRRQDSIRVVWADAICINQGDSIERSRQVAMMGEIFKNASRVIVWLGTQPRDQEADETSRAFGGVCSIVQVWATEQGLDIERPYFRTQESAKHLYGDGPMSLESLARDTASTLYDIRWFERLWVVQEIALARAATVFWGSSEISWEWIGLAAAIIRTNWHRILPHFLDQHKYCASDRQVPVGVMNAYFMYRISNSQRYFEPLRFSFCELLTLTRQFQCQDMRDQIFGVLGLETTDGVNSAITPDYTKPLAEVYRHVAIAMLHSKDPLAVLSHVHHTDLDEHGYEEPIIIPDQDSWVPNWDMKGPQSLRPLDGHPEFAAGLLKPAWIRDSVKDNAYGKLVVRGAIISDVRRKFWLKRELLEREDDGQRPVLLQGISGFTQADLERLALTLTGGKTWYGTPNTNRTSLLADFANCLVNGYLLWALEMNNISESLSAADTMTIATLGEMAQSGDKDLFMDAVATTCVGRCLFSTESTMLGIGPYGTEQGDTVCVIYGSATPFVIRPRE</sequence>
<dbReference type="InterPro" id="IPR052895">
    <property type="entry name" value="HetReg/Transcr_Mod"/>
</dbReference>
<dbReference type="PANTHER" id="PTHR24148">
    <property type="entry name" value="ANKYRIN REPEAT DOMAIN-CONTAINING PROTEIN 39 HOMOLOG-RELATED"/>
    <property type="match status" value="1"/>
</dbReference>
<evidence type="ECO:0000313" key="3">
    <source>
        <dbReference type="Proteomes" id="UP000622797"/>
    </source>
</evidence>
<feature type="non-terminal residue" evidence="2">
    <location>
        <position position="1"/>
    </location>
</feature>
<protein>
    <recommendedName>
        <fullName evidence="1">Heterokaryon incompatibility domain-containing protein</fullName>
    </recommendedName>
</protein>
<dbReference type="OrthoDB" id="2288928at2759"/>